<dbReference type="SMART" id="SM00220">
    <property type="entry name" value="S_TKc"/>
    <property type="match status" value="2"/>
</dbReference>
<dbReference type="PROSITE" id="PS00107">
    <property type="entry name" value="PROTEIN_KINASE_ATP"/>
    <property type="match status" value="2"/>
</dbReference>
<feature type="region of interest" description="Disordered" evidence="8">
    <location>
        <begin position="282"/>
        <end position="302"/>
    </location>
</feature>
<evidence type="ECO:0000256" key="8">
    <source>
        <dbReference type="SAM" id="MobiDB-lite"/>
    </source>
</evidence>
<dbReference type="SUPFAM" id="SSF56112">
    <property type="entry name" value="Protein kinase-like (PK-like)"/>
    <property type="match status" value="2"/>
</dbReference>
<dbReference type="InterPro" id="IPR011009">
    <property type="entry name" value="Kinase-like_dom_sf"/>
</dbReference>
<dbReference type="InterPro" id="IPR017441">
    <property type="entry name" value="Protein_kinase_ATP_BS"/>
</dbReference>
<dbReference type="GO" id="GO:0005524">
    <property type="term" value="F:ATP binding"/>
    <property type="evidence" value="ECO:0007669"/>
    <property type="project" value="UniProtKB-UniRule"/>
</dbReference>
<keyword evidence="9" id="KW-0812">Transmembrane</keyword>
<feature type="domain" description="Protein kinase" evidence="10">
    <location>
        <begin position="360"/>
        <end position="621"/>
    </location>
</feature>
<evidence type="ECO:0000313" key="12">
    <source>
        <dbReference type="Proteomes" id="UP000034196"/>
    </source>
</evidence>
<keyword evidence="2" id="KW-0723">Serine/threonine-protein kinase</keyword>
<proteinExistence type="predicted"/>
<feature type="transmembrane region" description="Helical" evidence="9">
    <location>
        <begin position="685"/>
        <end position="704"/>
    </location>
</feature>
<organism evidence="11 12">
    <name type="scientific">Streptomyces mangrovisoli</name>
    <dbReference type="NCBI Taxonomy" id="1428628"/>
    <lineage>
        <taxon>Bacteria</taxon>
        <taxon>Bacillati</taxon>
        <taxon>Actinomycetota</taxon>
        <taxon>Actinomycetes</taxon>
        <taxon>Kitasatosporales</taxon>
        <taxon>Streptomycetaceae</taxon>
        <taxon>Streptomyces</taxon>
    </lineage>
</organism>
<dbReference type="GO" id="GO:0004674">
    <property type="term" value="F:protein serine/threonine kinase activity"/>
    <property type="evidence" value="ECO:0007669"/>
    <property type="project" value="UniProtKB-KW"/>
</dbReference>
<feature type="binding site" evidence="7">
    <location>
        <position position="389"/>
    </location>
    <ligand>
        <name>ATP</name>
        <dbReference type="ChEBI" id="CHEBI:30616"/>
    </ligand>
</feature>
<dbReference type="Gene3D" id="1.10.510.10">
    <property type="entry name" value="Transferase(Phosphotransferase) domain 1"/>
    <property type="match status" value="2"/>
</dbReference>
<evidence type="ECO:0000313" key="11">
    <source>
        <dbReference type="EMBL" id="OIJ63672.1"/>
    </source>
</evidence>
<comment type="caution">
    <text evidence="11">The sequence shown here is derived from an EMBL/GenBank/DDBJ whole genome shotgun (WGS) entry which is preliminary data.</text>
</comment>
<evidence type="ECO:0000256" key="7">
    <source>
        <dbReference type="PROSITE-ProRule" id="PRU10141"/>
    </source>
</evidence>
<dbReference type="STRING" id="1428628.WN71_033195"/>
<dbReference type="CDD" id="cd14014">
    <property type="entry name" value="STKc_PknB_like"/>
    <property type="match status" value="2"/>
</dbReference>
<feature type="compositionally biased region" description="Basic and acidic residues" evidence="8">
    <location>
        <begin position="291"/>
        <end position="302"/>
    </location>
</feature>
<dbReference type="RefSeq" id="WP_052742906.1">
    <property type="nucleotide sequence ID" value="NZ_LAVA02000097.1"/>
</dbReference>
<evidence type="ECO:0000259" key="10">
    <source>
        <dbReference type="PROSITE" id="PS50011"/>
    </source>
</evidence>
<dbReference type="EMBL" id="LAVA02000097">
    <property type="protein sequence ID" value="OIJ63672.1"/>
    <property type="molecule type" value="Genomic_DNA"/>
</dbReference>
<gene>
    <name evidence="11" type="ORF">WN71_033195</name>
</gene>
<name>A0A1J4NN06_9ACTN</name>
<feature type="domain" description="Protein kinase" evidence="10">
    <location>
        <begin position="16"/>
        <end position="279"/>
    </location>
</feature>
<sequence length="756" mass="80701">MHGATVTPGLLLDDRYELSRLLGRGGMGQVWEGKDLRLKRPVAVKILSPAGVLEPRDLALFRREAEIGAMLSHPGITTVFDLGSPSRDGGTPWYLVMERLVGHSLDREVRLHRDGLPWERVVDLGRQVADALAAAHTQGVVHRDIKPANLFLQQSGVVKICDFGISRLANATSLLTGVVQAAGTLPYMAPEQFATLAVDHRSDLYALGCVLHELLVGAPWVDPRADWPGAMYRHHQVAPPSSAAARPDIPEALDRLVLDLLAKDPADRPSDASTVTARLRDIARQPGQGHGADHRRGPGLDARTRRLTEAATAFRALHARRATETVTVLRTSQAMHPPTGPSQVSTPRRTSVEQLVAGRFRLLQKLGSGGYGEVWSAYDERLRVEVALKQVRVDPSAGNTERDAVLGQAEDEARHAARLRDHPNIVTVFDVVGDGGTPWLVMRLVEGRTLDQEIRERGPLGPVMAAHVAAGVLAALDAAHESGVLHRDVKPANIMLAEDGTVLLTDFGIAKGSTTTTQAVLAGTLPYMSPERLNGRDTPAGDLFALGASLYEATEGVSPFARATPTATMAAVALEEPPPPAKAGRLRGLITALLDKDPERRPSAASALVLLANAEGPHRTPRQERTPGRSVDVAARQATPVRTDDIAPQQRTPVLTGDVTASAAPAKSRIGEALEVAVFLAKACFWIFGILGVLIGLCSNPAAFDASAPSWFPIPLPHGTRVSNAFSGLVLVGGTAAVVTALLTFFWGLLSTDPKS</sequence>
<feature type="binding site" evidence="7">
    <location>
        <position position="45"/>
    </location>
    <ligand>
        <name>ATP</name>
        <dbReference type="ChEBI" id="CHEBI:30616"/>
    </ligand>
</feature>
<evidence type="ECO:0000256" key="9">
    <source>
        <dbReference type="SAM" id="Phobius"/>
    </source>
</evidence>
<keyword evidence="9" id="KW-1133">Transmembrane helix</keyword>
<feature type="region of interest" description="Disordered" evidence="8">
    <location>
        <begin position="613"/>
        <end position="632"/>
    </location>
</feature>
<evidence type="ECO:0000256" key="1">
    <source>
        <dbReference type="ARBA" id="ARBA00012513"/>
    </source>
</evidence>
<keyword evidence="4 7" id="KW-0547">Nucleotide-binding</keyword>
<dbReference type="InterPro" id="IPR008271">
    <property type="entry name" value="Ser/Thr_kinase_AS"/>
</dbReference>
<evidence type="ECO:0000256" key="5">
    <source>
        <dbReference type="ARBA" id="ARBA00022777"/>
    </source>
</evidence>
<dbReference type="EC" id="2.7.11.1" evidence="1"/>
<keyword evidence="3" id="KW-0808">Transferase</keyword>
<keyword evidence="9" id="KW-0472">Membrane</keyword>
<protein>
    <recommendedName>
        <fullName evidence="1">non-specific serine/threonine protein kinase</fullName>
        <ecNumber evidence="1">2.7.11.1</ecNumber>
    </recommendedName>
</protein>
<dbReference type="PANTHER" id="PTHR43289">
    <property type="entry name" value="MITOGEN-ACTIVATED PROTEIN KINASE KINASE KINASE 20-RELATED"/>
    <property type="match status" value="1"/>
</dbReference>
<dbReference type="InterPro" id="IPR000719">
    <property type="entry name" value="Prot_kinase_dom"/>
</dbReference>
<evidence type="ECO:0000256" key="2">
    <source>
        <dbReference type="ARBA" id="ARBA00022527"/>
    </source>
</evidence>
<dbReference type="PROSITE" id="PS00108">
    <property type="entry name" value="PROTEIN_KINASE_ST"/>
    <property type="match status" value="2"/>
</dbReference>
<feature type="transmembrane region" description="Helical" evidence="9">
    <location>
        <begin position="725"/>
        <end position="750"/>
    </location>
</feature>
<dbReference type="Gene3D" id="3.30.200.20">
    <property type="entry name" value="Phosphorylase Kinase, domain 1"/>
    <property type="match status" value="2"/>
</dbReference>
<dbReference type="Proteomes" id="UP000034196">
    <property type="component" value="Unassembled WGS sequence"/>
</dbReference>
<keyword evidence="6 7" id="KW-0067">ATP-binding</keyword>
<dbReference type="PROSITE" id="PS50011">
    <property type="entry name" value="PROTEIN_KINASE_DOM"/>
    <property type="match status" value="2"/>
</dbReference>
<evidence type="ECO:0000256" key="4">
    <source>
        <dbReference type="ARBA" id="ARBA00022741"/>
    </source>
</evidence>
<keyword evidence="12" id="KW-1185">Reference proteome</keyword>
<evidence type="ECO:0000256" key="6">
    <source>
        <dbReference type="ARBA" id="ARBA00022840"/>
    </source>
</evidence>
<dbReference type="PANTHER" id="PTHR43289:SF6">
    <property type="entry name" value="SERINE_THREONINE-PROTEIN KINASE NEKL-3"/>
    <property type="match status" value="1"/>
</dbReference>
<keyword evidence="5" id="KW-0418">Kinase</keyword>
<feature type="compositionally biased region" description="Basic and acidic residues" evidence="8">
    <location>
        <begin position="616"/>
        <end position="627"/>
    </location>
</feature>
<reference evidence="11" key="1">
    <citation type="submission" date="2016-10" db="EMBL/GenBank/DDBJ databases">
        <title>Genome sequence of Streptomyces mangrovisoli MUSC 149.</title>
        <authorList>
            <person name="Lee L.-H."/>
            <person name="Ser H.-L."/>
        </authorList>
    </citation>
    <scope>NUCLEOTIDE SEQUENCE [LARGE SCALE GENOMIC DNA]</scope>
    <source>
        <strain evidence="11">MUSC 149</strain>
    </source>
</reference>
<evidence type="ECO:0000256" key="3">
    <source>
        <dbReference type="ARBA" id="ARBA00022679"/>
    </source>
</evidence>
<dbReference type="Pfam" id="PF00069">
    <property type="entry name" value="Pkinase"/>
    <property type="match status" value="2"/>
</dbReference>
<accession>A0A1J4NN06</accession>
<dbReference type="AlphaFoldDB" id="A0A1J4NN06"/>